<reference evidence="8 9" key="1">
    <citation type="submission" date="2013-09" db="EMBL/GenBank/DDBJ databases">
        <title>Corchorus capsularis genome sequencing.</title>
        <authorList>
            <person name="Alam M."/>
            <person name="Haque M.S."/>
            <person name="Islam M.S."/>
            <person name="Emdad E.M."/>
            <person name="Islam M.M."/>
            <person name="Ahmed B."/>
            <person name="Halim A."/>
            <person name="Hossen Q.M.M."/>
            <person name="Hossain M.Z."/>
            <person name="Ahmed R."/>
            <person name="Khan M.M."/>
            <person name="Islam R."/>
            <person name="Rashid M.M."/>
            <person name="Khan S.A."/>
            <person name="Rahman M.S."/>
            <person name="Alam M."/>
        </authorList>
    </citation>
    <scope>NUCLEOTIDE SEQUENCE [LARGE SCALE GENOMIC DNA]</scope>
    <source>
        <strain evidence="9">cv. CVL-1</strain>
        <tissue evidence="8">Whole seedling</tissue>
    </source>
</reference>
<feature type="non-terminal residue" evidence="8">
    <location>
        <position position="92"/>
    </location>
</feature>
<keyword evidence="3" id="KW-0813">Transport</keyword>
<evidence type="ECO:0000313" key="8">
    <source>
        <dbReference type="EMBL" id="OMO58047.1"/>
    </source>
</evidence>
<feature type="non-terminal residue" evidence="8">
    <location>
        <position position="1"/>
    </location>
</feature>
<feature type="transmembrane region" description="Helical" evidence="7">
    <location>
        <begin position="45"/>
        <end position="65"/>
    </location>
</feature>
<evidence type="ECO:0000256" key="5">
    <source>
        <dbReference type="ARBA" id="ARBA00022989"/>
    </source>
</evidence>
<evidence type="ECO:0000256" key="7">
    <source>
        <dbReference type="SAM" id="Phobius"/>
    </source>
</evidence>
<comment type="similarity">
    <text evidence="2">Belongs to the purine permeases (TC 2.A.7.14) family.</text>
</comment>
<comment type="subcellular location">
    <subcellularLocation>
        <location evidence="1">Membrane</location>
    </subcellularLocation>
</comment>
<evidence type="ECO:0000256" key="6">
    <source>
        <dbReference type="ARBA" id="ARBA00023136"/>
    </source>
</evidence>
<evidence type="ECO:0000256" key="1">
    <source>
        <dbReference type="ARBA" id="ARBA00004370"/>
    </source>
</evidence>
<keyword evidence="9" id="KW-1185">Reference proteome</keyword>
<dbReference type="Pfam" id="PF16913">
    <property type="entry name" value="PUNUT"/>
    <property type="match status" value="1"/>
</dbReference>
<keyword evidence="6 7" id="KW-0472">Membrane</keyword>
<dbReference type="Gramene" id="OMO58047">
    <property type="protein sequence ID" value="OMO58047"/>
    <property type="gene ID" value="CCACVL1_25608"/>
</dbReference>
<dbReference type="PANTHER" id="PTHR31376">
    <property type="entry name" value="OS09G0467300 PROTEIN-RELATED"/>
    <property type="match status" value="1"/>
</dbReference>
<name>A0A1R3GJ08_COCAP</name>
<dbReference type="GO" id="GO:0005345">
    <property type="term" value="F:purine nucleobase transmembrane transporter activity"/>
    <property type="evidence" value="ECO:0007669"/>
    <property type="project" value="UniProtKB-ARBA"/>
</dbReference>
<dbReference type="STRING" id="210143.A0A1R3GJ08"/>
<dbReference type="AlphaFoldDB" id="A0A1R3GJ08"/>
<dbReference type="Proteomes" id="UP000188268">
    <property type="component" value="Unassembled WGS sequence"/>
</dbReference>
<protein>
    <submittedName>
        <fullName evidence="8">Putative purine transporter</fullName>
    </submittedName>
</protein>
<dbReference type="GO" id="GO:0016020">
    <property type="term" value="C:membrane"/>
    <property type="evidence" value="ECO:0007669"/>
    <property type="project" value="UniProtKB-SubCell"/>
</dbReference>
<feature type="transmembrane region" description="Helical" evidence="7">
    <location>
        <begin position="16"/>
        <end position="39"/>
    </location>
</feature>
<evidence type="ECO:0000256" key="2">
    <source>
        <dbReference type="ARBA" id="ARBA00006213"/>
    </source>
</evidence>
<proteinExistence type="inferred from homology"/>
<keyword evidence="4 7" id="KW-0812">Transmembrane</keyword>
<dbReference type="OrthoDB" id="1865379at2759"/>
<gene>
    <name evidence="8" type="ORF">CCACVL1_25608</name>
</gene>
<dbReference type="GO" id="GO:0015211">
    <property type="term" value="F:purine nucleoside transmembrane transporter activity"/>
    <property type="evidence" value="ECO:0007669"/>
    <property type="project" value="InterPro"/>
</dbReference>
<evidence type="ECO:0000256" key="3">
    <source>
        <dbReference type="ARBA" id="ARBA00022448"/>
    </source>
</evidence>
<dbReference type="InterPro" id="IPR030182">
    <property type="entry name" value="PUP_plant"/>
</dbReference>
<dbReference type="EMBL" id="AWWV01014260">
    <property type="protein sequence ID" value="OMO58047.1"/>
    <property type="molecule type" value="Genomic_DNA"/>
</dbReference>
<evidence type="ECO:0000256" key="4">
    <source>
        <dbReference type="ARBA" id="ARBA00022692"/>
    </source>
</evidence>
<dbReference type="OMA" id="AGWPITT"/>
<sequence>AIPKEANEYELGKSTFYVVLVFNAVLWQFFFIGAVGVIFSGSSLLSGIIITALLVTESLVVLFYYEKFQVEKNSNLWKQNWPKQLLSLHQIR</sequence>
<comment type="caution">
    <text evidence="8">The sequence shown here is derived from an EMBL/GenBank/DDBJ whole genome shotgun (WGS) entry which is preliminary data.</text>
</comment>
<organism evidence="8 9">
    <name type="scientific">Corchorus capsularis</name>
    <name type="common">Jute</name>
    <dbReference type="NCBI Taxonomy" id="210143"/>
    <lineage>
        <taxon>Eukaryota</taxon>
        <taxon>Viridiplantae</taxon>
        <taxon>Streptophyta</taxon>
        <taxon>Embryophyta</taxon>
        <taxon>Tracheophyta</taxon>
        <taxon>Spermatophyta</taxon>
        <taxon>Magnoliopsida</taxon>
        <taxon>eudicotyledons</taxon>
        <taxon>Gunneridae</taxon>
        <taxon>Pentapetalae</taxon>
        <taxon>rosids</taxon>
        <taxon>malvids</taxon>
        <taxon>Malvales</taxon>
        <taxon>Malvaceae</taxon>
        <taxon>Grewioideae</taxon>
        <taxon>Apeibeae</taxon>
        <taxon>Corchorus</taxon>
    </lineage>
</organism>
<evidence type="ECO:0000313" key="9">
    <source>
        <dbReference type="Proteomes" id="UP000188268"/>
    </source>
</evidence>
<accession>A0A1R3GJ08</accession>
<keyword evidence="5 7" id="KW-1133">Transmembrane helix</keyword>
<dbReference type="PANTHER" id="PTHR31376:SF105">
    <property type="entry name" value="PURINE PERMEASE-RELATED"/>
    <property type="match status" value="1"/>
</dbReference>